<keyword evidence="1" id="KW-0732">Signal</keyword>
<proteinExistence type="predicted"/>
<keyword evidence="4" id="KW-1185">Reference proteome</keyword>
<evidence type="ECO:0000313" key="3">
    <source>
        <dbReference type="EMBL" id="MFC4598200.1"/>
    </source>
</evidence>
<dbReference type="InterPro" id="IPR036582">
    <property type="entry name" value="Mao_N_sf"/>
</dbReference>
<dbReference type="SUPFAM" id="SSF55383">
    <property type="entry name" value="Copper amine oxidase, domain N"/>
    <property type="match status" value="1"/>
</dbReference>
<feature type="domain" description="Copper amine oxidase-like N-terminal" evidence="2">
    <location>
        <begin position="27"/>
        <end position="128"/>
    </location>
</feature>
<feature type="chain" id="PRO_5045692037" evidence="1">
    <location>
        <begin position="21"/>
        <end position="258"/>
    </location>
</feature>
<dbReference type="Pfam" id="PF07833">
    <property type="entry name" value="Cu_amine_oxidN1"/>
    <property type="match status" value="1"/>
</dbReference>
<dbReference type="Gene3D" id="3.30.457.10">
    <property type="entry name" value="Copper amine oxidase-like, N-terminal domain"/>
    <property type="match status" value="1"/>
</dbReference>
<reference evidence="4" key="1">
    <citation type="journal article" date="2019" name="Int. J. Syst. Evol. Microbiol.">
        <title>The Global Catalogue of Microorganisms (GCM) 10K type strain sequencing project: providing services to taxonomists for standard genome sequencing and annotation.</title>
        <authorList>
            <consortium name="The Broad Institute Genomics Platform"/>
            <consortium name="The Broad Institute Genome Sequencing Center for Infectious Disease"/>
            <person name="Wu L."/>
            <person name="Ma J."/>
        </authorList>
    </citation>
    <scope>NUCLEOTIDE SEQUENCE [LARGE SCALE GENOMIC DNA]</scope>
    <source>
        <strain evidence="4">CCUG 49571</strain>
    </source>
</reference>
<accession>A0ABV9F8B7</accession>
<gene>
    <name evidence="3" type="ORF">ACFO3S_08095</name>
</gene>
<dbReference type="InterPro" id="IPR012854">
    <property type="entry name" value="Cu_amine_oxidase-like_N"/>
</dbReference>
<name>A0ABV9F8B7_9BACL</name>
<evidence type="ECO:0000259" key="2">
    <source>
        <dbReference type="Pfam" id="PF07833"/>
    </source>
</evidence>
<comment type="caution">
    <text evidence="3">The sequence shown here is derived from an EMBL/GenBank/DDBJ whole genome shotgun (WGS) entry which is preliminary data.</text>
</comment>
<sequence>MTKKPAAVLLASSMLLSVFAGQISAQKQTVTQVQGKYVQGRTLIPLRAVSESLGAAVEWSQSTFTATITKEDTEIILPIHSDSVTINGESILLDARARLEGGVTYVPLRFVAQTLGGAVSWEASTGTATASLGDRKVVIATQYGKKFPAIAASRVNALVKAANESADLSAYKQIRTHFRPYFTNSYINKLIQRNGVSTKHEFVSKPDTFFYQGEGHGYIRQFESPRDAGGMNVERMIMVRYIDGAWMAEDIHYILVSP</sequence>
<evidence type="ECO:0000313" key="4">
    <source>
        <dbReference type="Proteomes" id="UP001596028"/>
    </source>
</evidence>
<dbReference type="EMBL" id="JBHSEP010000004">
    <property type="protein sequence ID" value="MFC4598200.1"/>
    <property type="molecule type" value="Genomic_DNA"/>
</dbReference>
<dbReference type="Proteomes" id="UP001596028">
    <property type="component" value="Unassembled WGS sequence"/>
</dbReference>
<dbReference type="RefSeq" id="WP_378094205.1">
    <property type="nucleotide sequence ID" value="NZ_JBHSEP010000004.1"/>
</dbReference>
<evidence type="ECO:0000256" key="1">
    <source>
        <dbReference type="SAM" id="SignalP"/>
    </source>
</evidence>
<protein>
    <submittedName>
        <fullName evidence="3">Copper amine oxidase N-terminal domain-containing protein</fullName>
    </submittedName>
</protein>
<feature type="signal peptide" evidence="1">
    <location>
        <begin position="1"/>
        <end position="20"/>
    </location>
</feature>
<organism evidence="3 4">
    <name type="scientific">Cohnella hongkongensis</name>
    <dbReference type="NCBI Taxonomy" id="178337"/>
    <lineage>
        <taxon>Bacteria</taxon>
        <taxon>Bacillati</taxon>
        <taxon>Bacillota</taxon>
        <taxon>Bacilli</taxon>
        <taxon>Bacillales</taxon>
        <taxon>Paenibacillaceae</taxon>
        <taxon>Cohnella</taxon>
    </lineage>
</organism>